<organism evidence="1 2">
    <name type="scientific">Cloeon dipterum</name>
    <dbReference type="NCBI Taxonomy" id="197152"/>
    <lineage>
        <taxon>Eukaryota</taxon>
        <taxon>Metazoa</taxon>
        <taxon>Ecdysozoa</taxon>
        <taxon>Arthropoda</taxon>
        <taxon>Hexapoda</taxon>
        <taxon>Insecta</taxon>
        <taxon>Pterygota</taxon>
        <taxon>Palaeoptera</taxon>
        <taxon>Ephemeroptera</taxon>
        <taxon>Pisciforma</taxon>
        <taxon>Baetidae</taxon>
        <taxon>Cloeon</taxon>
    </lineage>
</organism>
<comment type="caution">
    <text evidence="1">The sequence shown here is derived from an EMBL/GenBank/DDBJ whole genome shotgun (WGS) entry which is preliminary data.</text>
</comment>
<gene>
    <name evidence="1" type="ORF">CLODIP_2_CD07110</name>
</gene>
<accession>A0A8S1DAH0</accession>
<keyword evidence="2" id="KW-1185">Reference proteome</keyword>
<protein>
    <submittedName>
        <fullName evidence="1">Uncharacterized protein</fullName>
    </submittedName>
</protein>
<sequence>MKDAVQEGIDLWKKQAECQNEIFSIKENMEKLDEKIFVLREYEVETIEKLEQRDNNNSRRRQHWPQLRQYFDIKFIIPNLAKRNG</sequence>
<dbReference type="Proteomes" id="UP000494165">
    <property type="component" value="Unassembled WGS sequence"/>
</dbReference>
<reference evidence="1 2" key="1">
    <citation type="submission" date="2020-04" db="EMBL/GenBank/DDBJ databases">
        <authorList>
            <person name="Alioto T."/>
            <person name="Alioto T."/>
            <person name="Gomez Garrido J."/>
        </authorList>
    </citation>
    <scope>NUCLEOTIDE SEQUENCE [LARGE SCALE GENOMIC DNA]</scope>
</reference>
<dbReference type="AlphaFoldDB" id="A0A8S1DAH0"/>
<name>A0A8S1DAH0_9INSE</name>
<evidence type="ECO:0000313" key="2">
    <source>
        <dbReference type="Proteomes" id="UP000494165"/>
    </source>
</evidence>
<dbReference type="EMBL" id="CADEPI010000142">
    <property type="protein sequence ID" value="CAB3377235.1"/>
    <property type="molecule type" value="Genomic_DNA"/>
</dbReference>
<proteinExistence type="predicted"/>
<evidence type="ECO:0000313" key="1">
    <source>
        <dbReference type="EMBL" id="CAB3377235.1"/>
    </source>
</evidence>